<sequence>MKKFFGCIVVILFVVVSGSRCKIFAHQAVNFDGTFMISGLNEEITEAVKGVAEITQWGHDETNGNFDEAMLKFEFKSENSECGNLLDIGTVTVSAYRENKYSITSKKFPLDLCEDGMAQVVERILNKYGKTVQNTLGLDECFSITNGEGVTEGGKILKFTNAYIAKCKAVITGSFVKISFKIKPTVKTYDVGYLNKKEYPLTITGRINIHREAAH</sequence>
<comment type="caution">
    <text evidence="1">The sequence shown here is derived from an EMBL/GenBank/DDBJ whole genome shotgun (WGS) entry which is preliminary data.</text>
</comment>
<organism evidence="1 2">
    <name type="scientific">Candidatus Brocadia sapporoensis</name>
    <dbReference type="NCBI Taxonomy" id="392547"/>
    <lineage>
        <taxon>Bacteria</taxon>
        <taxon>Pseudomonadati</taxon>
        <taxon>Planctomycetota</taxon>
        <taxon>Candidatus Brocadiia</taxon>
        <taxon>Candidatus Brocadiales</taxon>
        <taxon>Candidatus Brocadiaceae</taxon>
        <taxon>Candidatus Brocadia</taxon>
    </lineage>
</organism>
<dbReference type="Proteomes" id="UP000242219">
    <property type="component" value="Unassembled WGS sequence"/>
</dbReference>
<dbReference type="AlphaFoldDB" id="A0A1V6M0J7"/>
<evidence type="ECO:0000313" key="2">
    <source>
        <dbReference type="Proteomes" id="UP000242219"/>
    </source>
</evidence>
<proteinExistence type="predicted"/>
<dbReference type="RefSeq" id="WP_070066915.1">
    <property type="nucleotide sequence ID" value="NZ_MJUW02000069.1"/>
</dbReference>
<keyword evidence="2" id="KW-1185">Reference proteome</keyword>
<dbReference type="EMBL" id="MJUW02000069">
    <property type="protein sequence ID" value="OQD45931.1"/>
    <property type="molecule type" value="Genomic_DNA"/>
</dbReference>
<accession>A0A1V6M0J7</accession>
<evidence type="ECO:0000313" key="1">
    <source>
        <dbReference type="EMBL" id="OQD45931.1"/>
    </source>
</evidence>
<reference evidence="1 2" key="1">
    <citation type="journal article" date="2016" name="Genome Announc.">
        <title>Draft Genome Sequence of the Anaerobic Ammonium-Oxidizing Bacterium 'Candidatus Brocadia sp. 40'.</title>
        <authorList>
            <person name="Ali M."/>
            <person name="Haroon M.F."/>
            <person name="Narita Y."/>
            <person name="Zhang L."/>
            <person name="Rangel Shaw D."/>
            <person name="Okabe S."/>
            <person name="Saikaly P.E."/>
        </authorList>
    </citation>
    <scope>NUCLEOTIDE SEQUENCE [LARGE SCALE GENOMIC DNA]</scope>
    <source>
        <strain evidence="1 2">40</strain>
    </source>
</reference>
<gene>
    <name evidence="1" type="ORF">BIY37_05975</name>
</gene>
<protein>
    <submittedName>
        <fullName evidence="1">Uncharacterized protein</fullName>
    </submittedName>
</protein>
<name>A0A1V6M0J7_9BACT</name>